<evidence type="ECO:0000313" key="3">
    <source>
        <dbReference type="Proteomes" id="UP000234323"/>
    </source>
</evidence>
<keyword evidence="3" id="KW-1185">Reference proteome</keyword>
<name>A0A2I1G2Q6_9GLOM</name>
<proteinExistence type="predicted"/>
<evidence type="ECO:0000259" key="1">
    <source>
        <dbReference type="Pfam" id="PF12937"/>
    </source>
</evidence>
<accession>A0A2I1G2Q6</accession>
<dbReference type="Proteomes" id="UP000234323">
    <property type="component" value="Unassembled WGS sequence"/>
</dbReference>
<dbReference type="SUPFAM" id="SSF81383">
    <property type="entry name" value="F-box domain"/>
    <property type="match status" value="1"/>
</dbReference>
<reference evidence="2 3" key="1">
    <citation type="submission" date="2015-10" db="EMBL/GenBank/DDBJ databases">
        <title>Genome analyses suggest a sexual origin of heterokaryosis in a supposedly ancient asexual fungus.</title>
        <authorList>
            <person name="Ropars J."/>
            <person name="Sedzielewska K."/>
            <person name="Noel J."/>
            <person name="Charron P."/>
            <person name="Farinelli L."/>
            <person name="Marton T."/>
            <person name="Kruger M."/>
            <person name="Pelin A."/>
            <person name="Brachmann A."/>
            <person name="Corradi N."/>
        </authorList>
    </citation>
    <scope>NUCLEOTIDE SEQUENCE [LARGE SCALE GENOMIC DNA]</scope>
    <source>
        <strain evidence="2 3">A4</strain>
    </source>
</reference>
<dbReference type="InterPro" id="IPR032675">
    <property type="entry name" value="LRR_dom_sf"/>
</dbReference>
<dbReference type="AlphaFoldDB" id="A0A2I1G2Q6"/>
<dbReference type="VEuPathDB" id="FungiDB:RhiirFUN_016349"/>
<dbReference type="SUPFAM" id="SSF52047">
    <property type="entry name" value="RNI-like"/>
    <property type="match status" value="1"/>
</dbReference>
<comment type="caution">
    <text evidence="2">The sequence shown here is derived from an EMBL/GenBank/DDBJ whole genome shotgun (WGS) entry which is preliminary data.</text>
</comment>
<dbReference type="InterPro" id="IPR001810">
    <property type="entry name" value="F-box_dom"/>
</dbReference>
<dbReference type="Pfam" id="PF12937">
    <property type="entry name" value="F-box-like"/>
    <property type="match status" value="1"/>
</dbReference>
<dbReference type="VEuPathDB" id="FungiDB:FUN_011949"/>
<sequence>MAQLVPDVLLLIFTELKDDPVSLRSCLLVNKEWFNIATPILWRHISYAYDNPFLYNPESRSKLYNVIAHFLPNDPVDPLPQNNIILPLNKLSRMPTFDYMRFFIRITPFWIIDMAHLLIKNHKNHSHKKQILEREIYKLIFSKCINVKHFSWKVEKNFCEYPNAQSFFSNLHSLEINWKFITNQNFSDLSKICLNISKLEISNCGRDKDKKSLIKFIKNQNKLQSLFLDFNNNVKDTCTLLSNVIREKGSTLKNITLQPTLNCVSPIFIQSLENILEITLNNKLNKYIDWQEWEKCLNNIKKFPHLTRLQTSCLPFNIESLIIEKSGGKILEIDSRQSLKFLDYTTENKNLIITISKNCPLLTRLTIDVDNKNLDELSMMFSNCKQLEEIYFTTPVIVLPTGNKLLKVINNSPLNKLRNISFSDKWNFSIEGVENFLKDWKSKNRLPIKFTPHYHSERNFYWTAEHDRLVERYRY</sequence>
<protein>
    <recommendedName>
        <fullName evidence="1">F-box domain-containing protein</fullName>
    </recommendedName>
</protein>
<dbReference type="Gene3D" id="3.80.10.10">
    <property type="entry name" value="Ribonuclease Inhibitor"/>
    <property type="match status" value="1"/>
</dbReference>
<evidence type="ECO:0000313" key="2">
    <source>
        <dbReference type="EMBL" id="PKY40915.1"/>
    </source>
</evidence>
<dbReference type="VEuPathDB" id="FungiDB:RhiirA1_496121"/>
<gene>
    <name evidence="2" type="ORF">RhiirA4_454387</name>
</gene>
<dbReference type="InterPro" id="IPR036047">
    <property type="entry name" value="F-box-like_dom_sf"/>
</dbReference>
<feature type="domain" description="F-box" evidence="1">
    <location>
        <begin position="6"/>
        <end position="46"/>
    </location>
</feature>
<organism evidence="2 3">
    <name type="scientific">Rhizophagus irregularis</name>
    <dbReference type="NCBI Taxonomy" id="588596"/>
    <lineage>
        <taxon>Eukaryota</taxon>
        <taxon>Fungi</taxon>
        <taxon>Fungi incertae sedis</taxon>
        <taxon>Mucoromycota</taxon>
        <taxon>Glomeromycotina</taxon>
        <taxon>Glomeromycetes</taxon>
        <taxon>Glomerales</taxon>
        <taxon>Glomeraceae</taxon>
        <taxon>Rhizophagus</taxon>
    </lineage>
</organism>
<dbReference type="EMBL" id="LLXI01000123">
    <property type="protein sequence ID" value="PKY40915.1"/>
    <property type="molecule type" value="Genomic_DNA"/>
</dbReference>
<dbReference type="VEuPathDB" id="FungiDB:RhiirFUN_007839"/>